<keyword evidence="3" id="KW-0238">DNA-binding</keyword>
<evidence type="ECO:0000256" key="2">
    <source>
        <dbReference type="ARBA" id="ARBA00023015"/>
    </source>
</evidence>
<keyword evidence="2" id="KW-0805">Transcription regulation</keyword>
<dbReference type="Gene3D" id="1.10.1660.10">
    <property type="match status" value="1"/>
</dbReference>
<sequence length="119" mass="13187">MRIGEIAQKTGLSRDAIRFYERRGLLRSQPSTDKTNSYRRYGDEMIEQIETIKLARDAGLSLADLEVLLGVMGRGGRHSSNAQEFLQSRIGQVRGTIANSVRLLVLLCSVRDGKPPAAN</sequence>
<dbReference type="Pfam" id="PF13411">
    <property type="entry name" value="MerR_1"/>
    <property type="match status" value="1"/>
</dbReference>
<dbReference type="RefSeq" id="WP_282218091.1">
    <property type="nucleotide sequence ID" value="NZ_CP118246.1"/>
</dbReference>
<evidence type="ECO:0000313" key="6">
    <source>
        <dbReference type="EMBL" id="WDR01681.1"/>
    </source>
</evidence>
<dbReference type="InterPro" id="IPR009061">
    <property type="entry name" value="DNA-bd_dom_put_sf"/>
</dbReference>
<protein>
    <submittedName>
        <fullName evidence="6">MerR family transcriptional regulator</fullName>
    </submittedName>
</protein>
<dbReference type="InterPro" id="IPR047057">
    <property type="entry name" value="MerR_fam"/>
</dbReference>
<keyword evidence="1" id="KW-0678">Repressor</keyword>
<feature type="domain" description="HTH merR-type" evidence="5">
    <location>
        <begin position="1"/>
        <end position="71"/>
    </location>
</feature>
<evidence type="ECO:0000256" key="3">
    <source>
        <dbReference type="ARBA" id="ARBA00023125"/>
    </source>
</evidence>
<dbReference type="PROSITE" id="PS50937">
    <property type="entry name" value="HTH_MERR_2"/>
    <property type="match status" value="1"/>
</dbReference>
<dbReference type="SMART" id="SM00422">
    <property type="entry name" value="HTH_MERR"/>
    <property type="match status" value="1"/>
</dbReference>
<dbReference type="EMBL" id="CP118246">
    <property type="protein sequence ID" value="WDR01681.1"/>
    <property type="molecule type" value="Genomic_DNA"/>
</dbReference>
<name>A0ABY7YK98_9HYPH</name>
<evidence type="ECO:0000256" key="4">
    <source>
        <dbReference type="ARBA" id="ARBA00023163"/>
    </source>
</evidence>
<dbReference type="PANTHER" id="PTHR30204">
    <property type="entry name" value="REDOX-CYCLING DRUG-SENSING TRANSCRIPTIONAL ACTIVATOR SOXR"/>
    <property type="match status" value="1"/>
</dbReference>
<proteinExistence type="predicted"/>
<accession>A0ABY7YK98</accession>
<reference evidence="6 7" key="1">
    <citation type="submission" date="2023-02" db="EMBL/GenBank/DDBJ databases">
        <title>Devosia algicola sp. nov., isolated from the phycosphere of marine algae.</title>
        <authorList>
            <person name="Kim J.M."/>
            <person name="Lee J.K."/>
            <person name="Choi B.J."/>
            <person name="Bayburt H."/>
            <person name="Jeon C.O."/>
        </authorList>
    </citation>
    <scope>NUCLEOTIDE SEQUENCE [LARGE SCALE GENOMIC DNA]</scope>
    <source>
        <strain evidence="6 7">G20-9</strain>
    </source>
</reference>
<dbReference type="SUPFAM" id="SSF46955">
    <property type="entry name" value="Putative DNA-binding domain"/>
    <property type="match status" value="1"/>
</dbReference>
<dbReference type="Proteomes" id="UP001220530">
    <property type="component" value="Chromosome"/>
</dbReference>
<dbReference type="PANTHER" id="PTHR30204:SF69">
    <property type="entry name" value="MERR-FAMILY TRANSCRIPTIONAL REGULATOR"/>
    <property type="match status" value="1"/>
</dbReference>
<evidence type="ECO:0000313" key="7">
    <source>
        <dbReference type="Proteomes" id="UP001220530"/>
    </source>
</evidence>
<keyword evidence="7" id="KW-1185">Reference proteome</keyword>
<dbReference type="PROSITE" id="PS00552">
    <property type="entry name" value="HTH_MERR_1"/>
    <property type="match status" value="1"/>
</dbReference>
<dbReference type="InterPro" id="IPR000551">
    <property type="entry name" value="MerR-type_HTH_dom"/>
</dbReference>
<evidence type="ECO:0000259" key="5">
    <source>
        <dbReference type="PROSITE" id="PS50937"/>
    </source>
</evidence>
<evidence type="ECO:0000256" key="1">
    <source>
        <dbReference type="ARBA" id="ARBA00022491"/>
    </source>
</evidence>
<gene>
    <name evidence="6" type="ORF">PSQ19_13110</name>
</gene>
<keyword evidence="4" id="KW-0804">Transcription</keyword>
<organism evidence="6 7">
    <name type="scientific">Devosia algicola</name>
    <dbReference type="NCBI Taxonomy" id="3026418"/>
    <lineage>
        <taxon>Bacteria</taxon>
        <taxon>Pseudomonadati</taxon>
        <taxon>Pseudomonadota</taxon>
        <taxon>Alphaproteobacteria</taxon>
        <taxon>Hyphomicrobiales</taxon>
        <taxon>Devosiaceae</taxon>
        <taxon>Devosia</taxon>
    </lineage>
</organism>